<evidence type="ECO:0000313" key="3">
    <source>
        <dbReference type="Proteomes" id="UP001497512"/>
    </source>
</evidence>
<feature type="domain" description="Cobalamin-independent methionine synthase MetE N-terminal" evidence="1">
    <location>
        <begin position="110"/>
        <end position="166"/>
    </location>
</feature>
<proteinExistence type="predicted"/>
<organism evidence="2 3">
    <name type="scientific">Sphagnum troendelagicum</name>
    <dbReference type="NCBI Taxonomy" id="128251"/>
    <lineage>
        <taxon>Eukaryota</taxon>
        <taxon>Viridiplantae</taxon>
        <taxon>Streptophyta</taxon>
        <taxon>Embryophyta</taxon>
        <taxon>Bryophyta</taxon>
        <taxon>Sphagnophytina</taxon>
        <taxon>Sphagnopsida</taxon>
        <taxon>Sphagnales</taxon>
        <taxon>Sphagnaceae</taxon>
        <taxon>Sphagnum</taxon>
    </lineage>
</organism>
<keyword evidence="3" id="KW-1185">Reference proteome</keyword>
<reference evidence="2" key="1">
    <citation type="submission" date="2024-02" db="EMBL/GenBank/DDBJ databases">
        <authorList>
            <consortium name="ELIXIR-Norway"/>
            <consortium name="Elixir Norway"/>
        </authorList>
    </citation>
    <scope>NUCLEOTIDE SEQUENCE</scope>
</reference>
<dbReference type="PANTHER" id="PTHR30519">
    <property type="entry name" value="5-METHYLTETRAHYDROPTEROYLTRIGLUTAMATE--HOMOCYSTEINE METHYLTRANSFERASE"/>
    <property type="match status" value="1"/>
</dbReference>
<dbReference type="InterPro" id="IPR038071">
    <property type="entry name" value="UROD/MetE-like_sf"/>
</dbReference>
<dbReference type="InterPro" id="IPR013215">
    <property type="entry name" value="Cbl-indep_Met_Synth_N"/>
</dbReference>
<dbReference type="Gene3D" id="3.20.20.210">
    <property type="match status" value="1"/>
</dbReference>
<gene>
    <name evidence="2" type="ORF">CSSPTR1EN2_LOCUS5338</name>
</gene>
<evidence type="ECO:0000259" key="1">
    <source>
        <dbReference type="Pfam" id="PF08267"/>
    </source>
</evidence>
<dbReference type="EMBL" id="OZ019904">
    <property type="protein sequence ID" value="CAK9200241.1"/>
    <property type="molecule type" value="Genomic_DNA"/>
</dbReference>
<accession>A0ABP0TMX0</accession>
<sequence length="174" mass="19887">MVESVLSFKGLKICIFWNAAHFVVSRLGLETKFLHSFQKVADEYREAEQNNTRACNREVIRELKEASPKWLQLDEPMLVLDPWAFKLEAFKKAFFLPWSKPWWTIIGLEHVWAIGVDLVHGAKTLNLVKEFGLSGETLFAGLVDGHNIWADDLAVSVTIIEEFRQALGKGKVFI</sequence>
<name>A0ABP0TMX0_9BRYO</name>
<dbReference type="Pfam" id="PF08267">
    <property type="entry name" value="Meth_synt_1"/>
    <property type="match status" value="1"/>
</dbReference>
<protein>
    <recommendedName>
        <fullName evidence="1">Cobalamin-independent methionine synthase MetE N-terminal domain-containing protein</fullName>
    </recommendedName>
</protein>
<evidence type="ECO:0000313" key="2">
    <source>
        <dbReference type="EMBL" id="CAK9200241.1"/>
    </source>
</evidence>
<dbReference type="SUPFAM" id="SSF51726">
    <property type="entry name" value="UROD/MetE-like"/>
    <property type="match status" value="1"/>
</dbReference>
<dbReference type="Proteomes" id="UP001497512">
    <property type="component" value="Chromosome 12"/>
</dbReference>